<reference evidence="1 2" key="1">
    <citation type="journal article" date="2012" name="J. Bacteriol.">
        <title>Draft Genome Sequence of the Purple Photosynthetic Bacterium Phaeospirillum molischianum DSM120, a Particularly Versatile Bacterium.</title>
        <authorList>
            <person name="Duquesne K."/>
            <person name="Prima V."/>
            <person name="Ji B."/>
            <person name="Rouy Z."/>
            <person name="Medigue C."/>
            <person name="Talla E."/>
            <person name="Sturgis J.N."/>
        </authorList>
    </citation>
    <scope>NUCLEOTIDE SEQUENCE [LARGE SCALE GENOMIC DNA]</scope>
    <source>
        <strain evidence="2">DSM120</strain>
    </source>
</reference>
<dbReference type="EMBL" id="CAHP01000020">
    <property type="protein sequence ID" value="CCG41182.1"/>
    <property type="molecule type" value="Genomic_DNA"/>
</dbReference>
<sequence length="30" mass="2890">MSVGAIRVLLWGALAMAVTAAIGAVFGSVG</sequence>
<dbReference type="Proteomes" id="UP000004169">
    <property type="component" value="Unassembled WGS sequence"/>
</dbReference>
<dbReference type="AlphaFoldDB" id="H8FS44"/>
<protein>
    <submittedName>
        <fullName evidence="1">Uncharacterized protein</fullName>
    </submittedName>
</protein>
<keyword evidence="2" id="KW-1185">Reference proteome</keyword>
<comment type="caution">
    <text evidence="1">The sequence shown here is derived from an EMBL/GenBank/DDBJ whole genome shotgun (WGS) entry which is preliminary data.</text>
</comment>
<accession>H8FS44</accession>
<evidence type="ECO:0000313" key="2">
    <source>
        <dbReference type="Proteomes" id="UP000004169"/>
    </source>
</evidence>
<organism evidence="1 2">
    <name type="scientific">Magnetospirillum molischianum DSM 120</name>
    <dbReference type="NCBI Taxonomy" id="1150626"/>
    <lineage>
        <taxon>Bacteria</taxon>
        <taxon>Pseudomonadati</taxon>
        <taxon>Pseudomonadota</taxon>
        <taxon>Alphaproteobacteria</taxon>
        <taxon>Rhodospirillales</taxon>
        <taxon>Rhodospirillaceae</taxon>
        <taxon>Magnetospirillum</taxon>
    </lineage>
</organism>
<evidence type="ECO:0000313" key="1">
    <source>
        <dbReference type="EMBL" id="CCG41182.1"/>
    </source>
</evidence>
<proteinExistence type="predicted"/>
<gene>
    <name evidence="1" type="ORF">PHAMO_270023</name>
</gene>
<name>H8FS44_MAGML</name>